<dbReference type="AlphaFoldDB" id="A0A6J4IDY6"/>
<dbReference type="Pfam" id="PF17289">
    <property type="entry name" value="Terminase_6C"/>
    <property type="match status" value="1"/>
</dbReference>
<sequence length="480" mass="54233">MLDLTPREYAVLLRRDFCAFAQRCFHEINPGATFVPGDFIELLASKLTAVHAGRIKRLIINIPPRYLKSLLGSVALPAWWLGHTPTAQIICASYAQDLADKLSRDCRMVMLAPWYQSLFATRLSRQRQAAGEFITTVHGSRLATSVGGVLTGRGADLLIVDDPLKPDEALSGAQRSAVNEWFSNTLLSRLNDKRHGAIILIMQRLHEDDLTGYLLRQGGWDVLRLPAIAETDEEHRIETELGLFHTFHRRAGDALHPEREPIEVLRDMRRTMGEYNFAGQYQQSPAPLDGGMVKRDWLRSYAPQDLPAAFDLVFQSWDTANKPTELSDYSVCTTWGAKGGNLYLLHVLRKQLDYPNLKRAVREQAALHNAAAVVIEDKASGTQLIQDLIGEGMHAVKAYKPAGDKIMRLHAQTAMIENGFVHLPQEALWLDSYIHELLIFPKGHYDDQVDSTAQALDWFRQHTTEPGMLTYYRRMLEQLD</sequence>
<dbReference type="EMBL" id="CADCTR010000541">
    <property type="protein sequence ID" value="CAA9247624.1"/>
    <property type="molecule type" value="Genomic_DNA"/>
</dbReference>
<gene>
    <name evidence="3" type="ORF">AVDCRST_MAG93-1598</name>
</gene>
<evidence type="ECO:0000256" key="1">
    <source>
        <dbReference type="ARBA" id="ARBA00022612"/>
    </source>
</evidence>
<feature type="domain" description="Terminase large subunit gp17-like C-terminal" evidence="2">
    <location>
        <begin position="316"/>
        <end position="456"/>
    </location>
</feature>
<dbReference type="Gene3D" id="3.30.420.240">
    <property type="match status" value="1"/>
</dbReference>
<accession>A0A6J4IDY6</accession>
<evidence type="ECO:0000259" key="2">
    <source>
        <dbReference type="Pfam" id="PF17289"/>
    </source>
</evidence>
<dbReference type="NCBIfam" id="TIGR01630">
    <property type="entry name" value="psiM2_ORF9"/>
    <property type="match status" value="1"/>
</dbReference>
<proteinExistence type="predicted"/>
<dbReference type="InterPro" id="IPR006517">
    <property type="entry name" value="Phage_terminase_lsu-like_C"/>
</dbReference>
<dbReference type="InterPro" id="IPR035421">
    <property type="entry name" value="Terminase_6C"/>
</dbReference>
<organism evidence="3">
    <name type="scientific">uncultured Chloroflexia bacterium</name>
    <dbReference type="NCBI Taxonomy" id="1672391"/>
    <lineage>
        <taxon>Bacteria</taxon>
        <taxon>Bacillati</taxon>
        <taxon>Chloroflexota</taxon>
        <taxon>Chloroflexia</taxon>
        <taxon>environmental samples</taxon>
    </lineage>
</organism>
<protein>
    <submittedName>
        <fullName evidence="3">Phage terminase, large subunit</fullName>
    </submittedName>
</protein>
<keyword evidence="1" id="KW-1188">Viral release from host cell</keyword>
<name>A0A6J4IDY6_9CHLR</name>
<reference evidence="3" key="1">
    <citation type="submission" date="2020-02" db="EMBL/GenBank/DDBJ databases">
        <authorList>
            <person name="Meier V. D."/>
        </authorList>
    </citation>
    <scope>NUCLEOTIDE SEQUENCE</scope>
    <source>
        <strain evidence="3">AVDCRST_MAG93</strain>
    </source>
</reference>
<evidence type="ECO:0000313" key="3">
    <source>
        <dbReference type="EMBL" id="CAA9247624.1"/>
    </source>
</evidence>